<dbReference type="PANTHER" id="PTHR46847:SF1">
    <property type="entry name" value="D-ALLOSE-BINDING PERIPLASMIC PROTEIN-RELATED"/>
    <property type="match status" value="1"/>
</dbReference>
<reference evidence="6 7" key="1">
    <citation type="submission" date="2021-01" db="EMBL/GenBank/DDBJ databases">
        <title>Genomic Encyclopedia of Type Strains, Phase IV (KMG-IV): sequencing the most valuable type-strain genomes for metagenomic binning, comparative biology and taxonomic classification.</title>
        <authorList>
            <person name="Goeker M."/>
        </authorList>
    </citation>
    <scope>NUCLEOTIDE SEQUENCE [LARGE SCALE GENOMIC DNA]</scope>
    <source>
        <strain evidence="6 7">DSM 23711</strain>
    </source>
</reference>
<accession>A0ABS2N0K7</accession>
<dbReference type="InterPro" id="IPR025997">
    <property type="entry name" value="SBP_2_dom"/>
</dbReference>
<proteinExistence type="inferred from homology"/>
<evidence type="ECO:0000259" key="5">
    <source>
        <dbReference type="Pfam" id="PF13407"/>
    </source>
</evidence>
<sequence length="332" mass="36984">MRRISFVYVVLVVCFIVAVCFSFYFYKQANAYDRKLDAAVSSLPNPTYHFSLIGEEMNHEYWRLVGDGAKEVEQKHDVFVQYEGPSRSNPEEQLKLLDMAIKSKVDGIIVQALDENFTPMIDKAVEAGIPVITIDTDSPESSRAAYIGTDNYLAGQLAGKALVEDTNGQATVGIITGSFNNAHHELRVEGFRDVVEQEDGIEIVAVEESNITRVEAEEKAYNILTGHEDITAFYGTSSYDASGIVAAAKSLNRQENLYVIGFDVLDENIELLEKGDIDVLVEQHPFEMGQQSIEIMLDLIKGKSVQDVYHTDASIIRKENLDMWNNAKGEAP</sequence>
<dbReference type="RefSeq" id="WP_204499445.1">
    <property type="nucleotide sequence ID" value="NZ_JAFBDR010000010.1"/>
</dbReference>
<evidence type="ECO:0000256" key="4">
    <source>
        <dbReference type="SAM" id="Phobius"/>
    </source>
</evidence>
<dbReference type="PANTHER" id="PTHR46847">
    <property type="entry name" value="D-ALLOSE-BINDING PERIPLASMIC PROTEIN-RELATED"/>
    <property type="match status" value="1"/>
</dbReference>
<dbReference type="EMBL" id="JAFBDR010000010">
    <property type="protein sequence ID" value="MBM7571647.1"/>
    <property type="molecule type" value="Genomic_DNA"/>
</dbReference>
<feature type="transmembrane region" description="Helical" evidence="4">
    <location>
        <begin position="6"/>
        <end position="26"/>
    </location>
</feature>
<organism evidence="6 7">
    <name type="scientific">Aquibacillus albus</name>
    <dbReference type="NCBI Taxonomy" id="1168171"/>
    <lineage>
        <taxon>Bacteria</taxon>
        <taxon>Bacillati</taxon>
        <taxon>Bacillota</taxon>
        <taxon>Bacilli</taxon>
        <taxon>Bacillales</taxon>
        <taxon>Bacillaceae</taxon>
        <taxon>Aquibacillus</taxon>
    </lineage>
</organism>
<comment type="caution">
    <text evidence="6">The sequence shown here is derived from an EMBL/GenBank/DDBJ whole genome shotgun (WGS) entry which is preliminary data.</text>
</comment>
<dbReference type="Pfam" id="PF13407">
    <property type="entry name" value="Peripla_BP_4"/>
    <property type="match status" value="1"/>
</dbReference>
<dbReference type="Proteomes" id="UP001296943">
    <property type="component" value="Unassembled WGS sequence"/>
</dbReference>
<gene>
    <name evidence="6" type="ORF">JOC48_002146</name>
</gene>
<dbReference type="CDD" id="cd06314">
    <property type="entry name" value="PBP1_tmGBP"/>
    <property type="match status" value="1"/>
</dbReference>
<keyword evidence="3" id="KW-0732">Signal</keyword>
<evidence type="ECO:0000256" key="3">
    <source>
        <dbReference type="ARBA" id="ARBA00022729"/>
    </source>
</evidence>
<evidence type="ECO:0000256" key="2">
    <source>
        <dbReference type="ARBA" id="ARBA00007639"/>
    </source>
</evidence>
<keyword evidence="4" id="KW-0472">Membrane</keyword>
<name>A0ABS2N0K7_9BACI</name>
<feature type="domain" description="Periplasmic binding protein" evidence="5">
    <location>
        <begin position="52"/>
        <end position="303"/>
    </location>
</feature>
<keyword evidence="4" id="KW-0812">Transmembrane</keyword>
<comment type="subcellular location">
    <subcellularLocation>
        <location evidence="1">Cell envelope</location>
    </subcellularLocation>
</comment>
<dbReference type="SUPFAM" id="SSF53822">
    <property type="entry name" value="Periplasmic binding protein-like I"/>
    <property type="match status" value="1"/>
</dbReference>
<keyword evidence="7" id="KW-1185">Reference proteome</keyword>
<dbReference type="Gene3D" id="3.40.50.2300">
    <property type="match status" value="2"/>
</dbReference>
<evidence type="ECO:0000313" key="6">
    <source>
        <dbReference type="EMBL" id="MBM7571647.1"/>
    </source>
</evidence>
<protein>
    <submittedName>
        <fullName evidence="6">Ribose transport system substrate-binding protein</fullName>
    </submittedName>
</protein>
<dbReference type="InterPro" id="IPR028082">
    <property type="entry name" value="Peripla_BP_I"/>
</dbReference>
<evidence type="ECO:0000256" key="1">
    <source>
        <dbReference type="ARBA" id="ARBA00004196"/>
    </source>
</evidence>
<keyword evidence="4" id="KW-1133">Transmembrane helix</keyword>
<evidence type="ECO:0000313" key="7">
    <source>
        <dbReference type="Proteomes" id="UP001296943"/>
    </source>
</evidence>
<comment type="similarity">
    <text evidence="2">Belongs to the bacterial solute-binding protein 2 family.</text>
</comment>